<protein>
    <recommendedName>
        <fullName evidence="2">ComEC/Rec2-related protein domain-containing protein</fullName>
    </recommendedName>
</protein>
<feature type="transmembrane region" description="Helical" evidence="1">
    <location>
        <begin position="89"/>
        <end position="111"/>
    </location>
</feature>
<gene>
    <name evidence="3" type="ORF">ABW02_23325</name>
</gene>
<dbReference type="PATRIC" id="fig|1397.4.peg.3797"/>
<evidence type="ECO:0000313" key="3">
    <source>
        <dbReference type="EMBL" id="KLV20663.1"/>
    </source>
</evidence>
<evidence type="ECO:0000313" key="4">
    <source>
        <dbReference type="Proteomes" id="UP000036045"/>
    </source>
</evidence>
<sequence length="169" mass="19411">MWGALPATIILRNNDKTLNKETKNRYHQKLRLLTNVDIPTKERELEDPLEAIQKFNSCIDYLRQRTRDKAKYSLIFNENVSYGQARNLLGLKTFGLTICSILIAIQLFSIYKNYGVGLNISAVPIFEIISVIITVLFLSFWIFFVSAKQVYNAGVNYSKALLESSEHIE</sequence>
<comment type="caution">
    <text evidence="3">The sequence shown here is derived from an EMBL/GenBank/DDBJ whole genome shotgun (WGS) entry which is preliminary data.</text>
</comment>
<keyword evidence="1" id="KW-0472">Membrane</keyword>
<keyword evidence="1" id="KW-1133">Transmembrane helix</keyword>
<feature type="domain" description="ComEC/Rec2-related protein" evidence="2">
    <location>
        <begin position="86"/>
        <end position="152"/>
    </location>
</feature>
<keyword evidence="1" id="KW-0812">Transmembrane</keyword>
<evidence type="ECO:0000259" key="2">
    <source>
        <dbReference type="Pfam" id="PF03772"/>
    </source>
</evidence>
<dbReference type="Proteomes" id="UP000036045">
    <property type="component" value="Unassembled WGS sequence"/>
</dbReference>
<dbReference type="Pfam" id="PF03772">
    <property type="entry name" value="Competence"/>
    <property type="match status" value="1"/>
</dbReference>
<evidence type="ECO:0000256" key="1">
    <source>
        <dbReference type="SAM" id="Phobius"/>
    </source>
</evidence>
<keyword evidence="4" id="KW-1185">Reference proteome</keyword>
<organism evidence="3 4">
    <name type="scientific">Niallia circulans</name>
    <name type="common">Bacillus circulans</name>
    <dbReference type="NCBI Taxonomy" id="1397"/>
    <lineage>
        <taxon>Bacteria</taxon>
        <taxon>Bacillati</taxon>
        <taxon>Bacillota</taxon>
        <taxon>Bacilli</taxon>
        <taxon>Bacillales</taxon>
        <taxon>Bacillaceae</taxon>
        <taxon>Niallia</taxon>
    </lineage>
</organism>
<accession>A0A0J1I404</accession>
<name>A0A0J1I404_NIACI</name>
<dbReference type="AlphaFoldDB" id="A0A0J1I404"/>
<proteinExistence type="predicted"/>
<feature type="transmembrane region" description="Helical" evidence="1">
    <location>
        <begin position="123"/>
        <end position="144"/>
    </location>
</feature>
<dbReference type="InterPro" id="IPR004477">
    <property type="entry name" value="ComEC_N"/>
</dbReference>
<reference evidence="3 4" key="1">
    <citation type="submission" date="2015-05" db="EMBL/GenBank/DDBJ databases">
        <title>Whole genome sequence and identification of bacterial endophytes from Costus igneus.</title>
        <authorList>
            <person name="Lee Y.P."/>
            <person name="Gan H.M."/>
            <person name="Eng W."/>
            <person name="Wheatley M.S."/>
            <person name="Caraballo A."/>
            <person name="Polter S."/>
            <person name="Savka M.A."/>
            <person name="Hudson A.O."/>
        </authorList>
    </citation>
    <scope>NUCLEOTIDE SEQUENCE [LARGE SCALE GENOMIC DNA]</scope>
    <source>
        <strain evidence="3 4">RIT379</strain>
    </source>
</reference>
<dbReference type="EMBL" id="LDPH01000038">
    <property type="protein sequence ID" value="KLV20663.1"/>
    <property type="molecule type" value="Genomic_DNA"/>
</dbReference>